<protein>
    <recommendedName>
        <fullName evidence="6">Methylamine utilisation protein MauE domain-containing protein</fullName>
    </recommendedName>
</protein>
<evidence type="ECO:0000256" key="4">
    <source>
        <dbReference type="ARBA" id="ARBA00023136"/>
    </source>
</evidence>
<feature type="transmembrane region" description="Helical" evidence="5">
    <location>
        <begin position="115"/>
        <end position="135"/>
    </location>
</feature>
<gene>
    <name evidence="7" type="ORF">JK363_35180</name>
</gene>
<accession>A0ABS1NPI5</accession>
<evidence type="ECO:0000256" key="5">
    <source>
        <dbReference type="SAM" id="Phobius"/>
    </source>
</evidence>
<evidence type="ECO:0000313" key="8">
    <source>
        <dbReference type="Proteomes" id="UP000634229"/>
    </source>
</evidence>
<dbReference type="EMBL" id="JAERRF010000033">
    <property type="protein sequence ID" value="MBL1101797.1"/>
    <property type="molecule type" value="Genomic_DNA"/>
</dbReference>
<evidence type="ECO:0000259" key="6">
    <source>
        <dbReference type="Pfam" id="PF07291"/>
    </source>
</evidence>
<dbReference type="RefSeq" id="WP_201881618.1">
    <property type="nucleotide sequence ID" value="NZ_JAERRF010000033.1"/>
</dbReference>
<reference evidence="7 8" key="1">
    <citation type="submission" date="2021-01" db="EMBL/GenBank/DDBJ databases">
        <title>WGS of actinomycetes isolated from Thailand.</title>
        <authorList>
            <person name="Thawai C."/>
        </authorList>
    </citation>
    <scope>NUCLEOTIDE SEQUENCE [LARGE SCALE GENOMIC DNA]</scope>
    <source>
        <strain evidence="7 8">CA1R205</strain>
    </source>
</reference>
<organism evidence="7 8">
    <name type="scientific">Streptomyces coffeae</name>
    <dbReference type="NCBI Taxonomy" id="621382"/>
    <lineage>
        <taxon>Bacteria</taxon>
        <taxon>Bacillati</taxon>
        <taxon>Actinomycetota</taxon>
        <taxon>Actinomycetes</taxon>
        <taxon>Kitasatosporales</taxon>
        <taxon>Streptomycetaceae</taxon>
        <taxon>Streptomyces</taxon>
    </lineage>
</organism>
<sequence>MVHMIDAGRVLLGLVFLCSLAGKLRGAVAFLEFRAAVGQLAPALRRVRKPVAVLVVVAEALAVTTLAVPTTAAFGFALSASLLTVFTVGLVGVLRRGATTPCQCFGRSAPVAPRHVVRNIVLGLVSLGGLGAHLADSGAAAGRVSAGLLLDVGVAALLALLTVMLDDWAELFAPRPAAGEIR</sequence>
<dbReference type="Pfam" id="PF07291">
    <property type="entry name" value="MauE"/>
    <property type="match status" value="1"/>
</dbReference>
<feature type="transmembrane region" description="Helical" evidence="5">
    <location>
        <begin position="75"/>
        <end position="95"/>
    </location>
</feature>
<dbReference type="Proteomes" id="UP000634229">
    <property type="component" value="Unassembled WGS sequence"/>
</dbReference>
<name>A0ABS1NPI5_9ACTN</name>
<proteinExistence type="predicted"/>
<feature type="transmembrane region" description="Helical" evidence="5">
    <location>
        <begin position="50"/>
        <end position="68"/>
    </location>
</feature>
<feature type="transmembrane region" description="Helical" evidence="5">
    <location>
        <begin position="147"/>
        <end position="165"/>
    </location>
</feature>
<evidence type="ECO:0000256" key="3">
    <source>
        <dbReference type="ARBA" id="ARBA00022989"/>
    </source>
</evidence>
<evidence type="ECO:0000256" key="2">
    <source>
        <dbReference type="ARBA" id="ARBA00022692"/>
    </source>
</evidence>
<comment type="subcellular location">
    <subcellularLocation>
        <location evidence="1">Membrane</location>
        <topology evidence="1">Multi-pass membrane protein</topology>
    </subcellularLocation>
</comment>
<feature type="domain" description="Methylamine utilisation protein MauE" evidence="6">
    <location>
        <begin position="4"/>
        <end position="130"/>
    </location>
</feature>
<evidence type="ECO:0000256" key="1">
    <source>
        <dbReference type="ARBA" id="ARBA00004141"/>
    </source>
</evidence>
<evidence type="ECO:0000313" key="7">
    <source>
        <dbReference type="EMBL" id="MBL1101797.1"/>
    </source>
</evidence>
<comment type="caution">
    <text evidence="7">The sequence shown here is derived from an EMBL/GenBank/DDBJ whole genome shotgun (WGS) entry which is preliminary data.</text>
</comment>
<keyword evidence="2 5" id="KW-0812">Transmembrane</keyword>
<keyword evidence="8" id="KW-1185">Reference proteome</keyword>
<dbReference type="InterPro" id="IPR009908">
    <property type="entry name" value="Methylamine_util_MauE"/>
</dbReference>
<keyword evidence="4 5" id="KW-0472">Membrane</keyword>
<keyword evidence="3 5" id="KW-1133">Transmembrane helix</keyword>